<organism evidence="2 3">
    <name type="scientific">Oryza meyeriana var. granulata</name>
    <dbReference type="NCBI Taxonomy" id="110450"/>
    <lineage>
        <taxon>Eukaryota</taxon>
        <taxon>Viridiplantae</taxon>
        <taxon>Streptophyta</taxon>
        <taxon>Embryophyta</taxon>
        <taxon>Tracheophyta</taxon>
        <taxon>Spermatophyta</taxon>
        <taxon>Magnoliopsida</taxon>
        <taxon>Liliopsida</taxon>
        <taxon>Poales</taxon>
        <taxon>Poaceae</taxon>
        <taxon>BOP clade</taxon>
        <taxon>Oryzoideae</taxon>
        <taxon>Oryzeae</taxon>
        <taxon>Oryzinae</taxon>
        <taxon>Oryza</taxon>
        <taxon>Oryza meyeriana</taxon>
    </lineage>
</organism>
<dbReference type="EMBL" id="SPHZ02000004">
    <property type="protein sequence ID" value="KAF0921417.1"/>
    <property type="molecule type" value="Genomic_DNA"/>
</dbReference>
<sequence length="197" mass="20669">MDGTAAAQFVHNVQVDNKASTNNRFQESSASVVPADNSKNFPNATAQFTDELGLVEQPASSGSNAQTVQPSFARAGMISNEVPNSAKVMGRSNTPNVNPGIATGVTSNSNGSQVASMPSNPHQSSSSSGQQYQHQVNNQDRRARVAQKTGAVNEWQRRSGYQGRSQNSGSDKNLGTGRMKQIYVAKSSSASGHAPSG</sequence>
<reference evidence="2 3" key="1">
    <citation type="submission" date="2019-11" db="EMBL/GenBank/DDBJ databases">
        <title>Whole genome sequence of Oryza granulata.</title>
        <authorList>
            <person name="Li W."/>
        </authorList>
    </citation>
    <scope>NUCLEOTIDE SEQUENCE [LARGE SCALE GENOMIC DNA]</scope>
    <source>
        <strain evidence="3">cv. Menghai</strain>
        <tissue evidence="2">Leaf</tissue>
    </source>
</reference>
<feature type="compositionally biased region" description="Polar residues" evidence="1">
    <location>
        <begin position="162"/>
        <end position="173"/>
    </location>
</feature>
<dbReference type="Proteomes" id="UP000479710">
    <property type="component" value="Unassembled WGS sequence"/>
</dbReference>
<feature type="region of interest" description="Disordered" evidence="1">
    <location>
        <begin position="85"/>
        <end position="197"/>
    </location>
</feature>
<dbReference type="AlphaFoldDB" id="A0A6G1E9L0"/>
<proteinExistence type="predicted"/>
<evidence type="ECO:0000256" key="1">
    <source>
        <dbReference type="SAM" id="MobiDB-lite"/>
    </source>
</evidence>
<feature type="compositionally biased region" description="Low complexity" evidence="1">
    <location>
        <begin position="123"/>
        <end position="135"/>
    </location>
</feature>
<evidence type="ECO:0000313" key="2">
    <source>
        <dbReference type="EMBL" id="KAF0921417.1"/>
    </source>
</evidence>
<accession>A0A6G1E9L0</accession>
<feature type="compositionally biased region" description="Polar residues" evidence="1">
    <location>
        <begin position="104"/>
        <end position="122"/>
    </location>
</feature>
<keyword evidence="3" id="KW-1185">Reference proteome</keyword>
<comment type="caution">
    <text evidence="2">The sequence shown here is derived from an EMBL/GenBank/DDBJ whole genome shotgun (WGS) entry which is preliminary data.</text>
</comment>
<protein>
    <submittedName>
        <fullName evidence="2">Uncharacterized protein</fullName>
    </submittedName>
</protein>
<name>A0A6G1E9L0_9ORYZ</name>
<gene>
    <name evidence="2" type="ORF">E2562_006983</name>
</gene>
<evidence type="ECO:0000313" key="3">
    <source>
        <dbReference type="Proteomes" id="UP000479710"/>
    </source>
</evidence>
<feature type="region of interest" description="Disordered" evidence="1">
    <location>
        <begin position="18"/>
        <end position="43"/>
    </location>
</feature>
<dbReference type="OrthoDB" id="1931055at2759"/>